<protein>
    <submittedName>
        <fullName evidence="2">Uncharacterized protein</fullName>
    </submittedName>
</protein>
<evidence type="ECO:0000256" key="1">
    <source>
        <dbReference type="SAM" id="Phobius"/>
    </source>
</evidence>
<accession>S7PTP8</accession>
<keyword evidence="1" id="KW-0812">Transmembrane</keyword>
<evidence type="ECO:0000313" key="3">
    <source>
        <dbReference type="Proteomes" id="UP000030669"/>
    </source>
</evidence>
<keyword evidence="3" id="KW-1185">Reference proteome</keyword>
<dbReference type="Proteomes" id="UP000030669">
    <property type="component" value="Unassembled WGS sequence"/>
</dbReference>
<keyword evidence="1" id="KW-0472">Membrane</keyword>
<reference evidence="2 3" key="1">
    <citation type="journal article" date="2012" name="Science">
        <title>The Paleozoic origin of enzymatic lignin decomposition reconstructed from 31 fungal genomes.</title>
        <authorList>
            <person name="Floudas D."/>
            <person name="Binder M."/>
            <person name="Riley R."/>
            <person name="Barry K."/>
            <person name="Blanchette R.A."/>
            <person name="Henrissat B."/>
            <person name="Martinez A.T."/>
            <person name="Otillar R."/>
            <person name="Spatafora J.W."/>
            <person name="Yadav J.S."/>
            <person name="Aerts A."/>
            <person name="Benoit I."/>
            <person name="Boyd A."/>
            <person name="Carlson A."/>
            <person name="Copeland A."/>
            <person name="Coutinho P.M."/>
            <person name="de Vries R.P."/>
            <person name="Ferreira P."/>
            <person name="Findley K."/>
            <person name="Foster B."/>
            <person name="Gaskell J."/>
            <person name="Glotzer D."/>
            <person name="Gorecki P."/>
            <person name="Heitman J."/>
            <person name="Hesse C."/>
            <person name="Hori C."/>
            <person name="Igarashi K."/>
            <person name="Jurgens J.A."/>
            <person name="Kallen N."/>
            <person name="Kersten P."/>
            <person name="Kohler A."/>
            <person name="Kuees U."/>
            <person name="Kumar T.K.A."/>
            <person name="Kuo A."/>
            <person name="LaButti K."/>
            <person name="Larrondo L.F."/>
            <person name="Lindquist E."/>
            <person name="Ling A."/>
            <person name="Lombard V."/>
            <person name="Lucas S."/>
            <person name="Lundell T."/>
            <person name="Martin R."/>
            <person name="McLaughlin D.J."/>
            <person name="Morgenstern I."/>
            <person name="Morin E."/>
            <person name="Murat C."/>
            <person name="Nagy L.G."/>
            <person name="Nolan M."/>
            <person name="Ohm R.A."/>
            <person name="Patyshakuliyeva A."/>
            <person name="Rokas A."/>
            <person name="Ruiz-Duenas F.J."/>
            <person name="Sabat G."/>
            <person name="Salamov A."/>
            <person name="Samejima M."/>
            <person name="Schmutz J."/>
            <person name="Slot J.C."/>
            <person name="St John F."/>
            <person name="Stenlid J."/>
            <person name="Sun H."/>
            <person name="Sun S."/>
            <person name="Syed K."/>
            <person name="Tsang A."/>
            <person name="Wiebenga A."/>
            <person name="Young D."/>
            <person name="Pisabarro A."/>
            <person name="Eastwood D.C."/>
            <person name="Martin F."/>
            <person name="Cullen D."/>
            <person name="Grigoriev I.V."/>
            <person name="Hibbett D.S."/>
        </authorList>
    </citation>
    <scope>NUCLEOTIDE SEQUENCE [LARGE SCALE GENOMIC DNA]</scope>
    <source>
        <strain evidence="2 3">ATCC 11539</strain>
    </source>
</reference>
<dbReference type="AlphaFoldDB" id="S7PTP8"/>
<dbReference type="GeneID" id="19309889"/>
<feature type="transmembrane region" description="Helical" evidence="1">
    <location>
        <begin position="75"/>
        <end position="97"/>
    </location>
</feature>
<keyword evidence="1" id="KW-1133">Transmembrane helix</keyword>
<dbReference type="KEGG" id="gtr:GLOTRDRAFT_96691"/>
<proteinExistence type="predicted"/>
<dbReference type="HOGENOM" id="CLU_1434578_0_0_1"/>
<gene>
    <name evidence="2" type="ORF">GLOTRDRAFT_96691</name>
</gene>
<dbReference type="RefSeq" id="XP_007870587.1">
    <property type="nucleotide sequence ID" value="XM_007872396.1"/>
</dbReference>
<dbReference type="EMBL" id="KB469312">
    <property type="protein sequence ID" value="EPQ51161.1"/>
    <property type="molecule type" value="Genomic_DNA"/>
</dbReference>
<feature type="transmembrane region" description="Helical" evidence="1">
    <location>
        <begin position="30"/>
        <end position="47"/>
    </location>
</feature>
<evidence type="ECO:0000313" key="2">
    <source>
        <dbReference type="EMBL" id="EPQ51161.1"/>
    </source>
</evidence>
<name>S7PTP8_GLOTA</name>
<sequence length="189" mass="21701">MTQQLFTGKVDIFPIVSLKYCRIFYEVERVWLITACAITVATTVISARKGNQTSSEVIYLADFRSCYDLPVPTDWITFVTPMVLDTIYLAFTLFHAWTCRMELLNMPLAHIIWRDGVIWFCLMIVTMGSIAIISGWYREELIAPTTIYFNLHRVSEEMSNPDLIEMNVAISGLEFVRPDSTEIQVLAEP</sequence>
<feature type="transmembrane region" description="Helical" evidence="1">
    <location>
        <begin position="117"/>
        <end position="137"/>
    </location>
</feature>
<organism evidence="2 3">
    <name type="scientific">Gloeophyllum trabeum (strain ATCC 11539 / FP-39264 / Madison 617)</name>
    <name type="common">Brown rot fungus</name>
    <dbReference type="NCBI Taxonomy" id="670483"/>
    <lineage>
        <taxon>Eukaryota</taxon>
        <taxon>Fungi</taxon>
        <taxon>Dikarya</taxon>
        <taxon>Basidiomycota</taxon>
        <taxon>Agaricomycotina</taxon>
        <taxon>Agaricomycetes</taxon>
        <taxon>Gloeophyllales</taxon>
        <taxon>Gloeophyllaceae</taxon>
        <taxon>Gloeophyllum</taxon>
    </lineage>
</organism>